<name>A0A9W3FCK8_CAMBA</name>
<feature type="domain" description="ZN622/Rei1/Reh1 zinc finger C2H2-type" evidence="1">
    <location>
        <begin position="27"/>
        <end position="123"/>
    </location>
</feature>
<dbReference type="PANTHER" id="PTHR13182">
    <property type="entry name" value="ZINC FINGER PROTEIN 622"/>
    <property type="match status" value="1"/>
</dbReference>
<organism evidence="2">
    <name type="scientific">Camelus bactrianus</name>
    <name type="common">Bactrian camel</name>
    <dbReference type="NCBI Taxonomy" id="9837"/>
    <lineage>
        <taxon>Eukaryota</taxon>
        <taxon>Metazoa</taxon>
        <taxon>Chordata</taxon>
        <taxon>Craniata</taxon>
        <taxon>Vertebrata</taxon>
        <taxon>Euteleostomi</taxon>
        <taxon>Mammalia</taxon>
        <taxon>Eutheria</taxon>
        <taxon>Laurasiatheria</taxon>
        <taxon>Artiodactyla</taxon>
        <taxon>Tylopoda</taxon>
        <taxon>Camelidae</taxon>
        <taxon>Camelus</taxon>
    </lineage>
</organism>
<sequence>MDEEEEQDAEEEEAGVSAPVGAIPVTDCLFCPHHSSSLMKNVAHMTKVHSFFIPDIEYLSDLKGLIKYLGEKVGVGKICLWCNEKGKSFYSTEAVQAHMNDRSHCKLFTDGDALLEFADFYDFR</sequence>
<evidence type="ECO:0000313" key="2">
    <source>
        <dbReference type="RefSeq" id="XP_010970272.2"/>
    </source>
</evidence>
<reference evidence="2" key="1">
    <citation type="submission" date="2025-08" db="UniProtKB">
        <authorList>
            <consortium name="RefSeq"/>
        </authorList>
    </citation>
    <scope>IDENTIFICATION</scope>
    <source>
        <tissue evidence="2">Blood</tissue>
    </source>
</reference>
<dbReference type="Pfam" id="PF12756">
    <property type="entry name" value="zf-C2H2_2"/>
    <property type="match status" value="1"/>
</dbReference>
<dbReference type="RefSeq" id="XP_010970272.2">
    <property type="nucleotide sequence ID" value="XM_010971970.2"/>
</dbReference>
<proteinExistence type="predicted"/>
<dbReference type="AlphaFoldDB" id="A0A9W3FCK8"/>
<dbReference type="InterPro" id="IPR040025">
    <property type="entry name" value="Znf622/Rei1/Reh1"/>
</dbReference>
<evidence type="ECO:0000259" key="1">
    <source>
        <dbReference type="Pfam" id="PF12756"/>
    </source>
</evidence>
<dbReference type="GO" id="GO:0030687">
    <property type="term" value="C:preribosome, large subunit precursor"/>
    <property type="evidence" value="ECO:0007669"/>
    <property type="project" value="TreeGrafter"/>
</dbReference>
<dbReference type="InterPro" id="IPR036236">
    <property type="entry name" value="Znf_C2H2_sf"/>
</dbReference>
<dbReference type="GO" id="GO:0042273">
    <property type="term" value="P:ribosomal large subunit biogenesis"/>
    <property type="evidence" value="ECO:0007669"/>
    <property type="project" value="TreeGrafter"/>
</dbReference>
<protein>
    <submittedName>
        <fullName evidence="2">Zinc finger protein 622-like</fullName>
    </submittedName>
</protein>
<dbReference type="SUPFAM" id="SSF57667">
    <property type="entry name" value="beta-beta-alpha zinc fingers"/>
    <property type="match status" value="1"/>
</dbReference>
<dbReference type="KEGG" id="cbai:105082394"/>
<dbReference type="InterPro" id="IPR041661">
    <property type="entry name" value="ZN622/Rei1/Reh1_Znf-C2H2"/>
</dbReference>
<accession>A0A9W3FCK8</accession>
<dbReference type="PANTHER" id="PTHR13182:SF8">
    <property type="entry name" value="CYTOPLASMIC 60S SUBUNIT BIOGENESIS FACTOR ZNF622"/>
    <property type="match status" value="1"/>
</dbReference>
<gene>
    <name evidence="2" type="primary">LOC105082394</name>
</gene>